<dbReference type="Proteomes" id="UP000499080">
    <property type="component" value="Unassembled WGS sequence"/>
</dbReference>
<accession>A0A4Y2EC82</accession>
<keyword evidence="2" id="KW-1185">Reference proteome</keyword>
<evidence type="ECO:0000313" key="1">
    <source>
        <dbReference type="EMBL" id="GBM26521.1"/>
    </source>
</evidence>
<proteinExistence type="predicted"/>
<reference evidence="1 2" key="1">
    <citation type="journal article" date="2019" name="Sci. Rep.">
        <title>Orb-weaving spider Araneus ventricosus genome elucidates the spidroin gene catalogue.</title>
        <authorList>
            <person name="Kono N."/>
            <person name="Nakamura H."/>
            <person name="Ohtoshi R."/>
            <person name="Moran D.A.P."/>
            <person name="Shinohara A."/>
            <person name="Yoshida Y."/>
            <person name="Fujiwara M."/>
            <person name="Mori M."/>
            <person name="Tomita M."/>
            <person name="Arakawa K."/>
        </authorList>
    </citation>
    <scope>NUCLEOTIDE SEQUENCE [LARGE SCALE GENOMIC DNA]</scope>
</reference>
<protein>
    <submittedName>
        <fullName evidence="1">Uncharacterized protein</fullName>
    </submittedName>
</protein>
<comment type="caution">
    <text evidence="1">The sequence shown here is derived from an EMBL/GenBank/DDBJ whole genome shotgun (WGS) entry which is preliminary data.</text>
</comment>
<dbReference type="EMBL" id="BGPR01000562">
    <property type="protein sequence ID" value="GBM26521.1"/>
    <property type="molecule type" value="Genomic_DNA"/>
</dbReference>
<name>A0A4Y2EC82_ARAVE</name>
<organism evidence="1 2">
    <name type="scientific">Araneus ventricosus</name>
    <name type="common">Orbweaver spider</name>
    <name type="synonym">Epeira ventricosa</name>
    <dbReference type="NCBI Taxonomy" id="182803"/>
    <lineage>
        <taxon>Eukaryota</taxon>
        <taxon>Metazoa</taxon>
        <taxon>Ecdysozoa</taxon>
        <taxon>Arthropoda</taxon>
        <taxon>Chelicerata</taxon>
        <taxon>Arachnida</taxon>
        <taxon>Araneae</taxon>
        <taxon>Araneomorphae</taxon>
        <taxon>Entelegynae</taxon>
        <taxon>Araneoidea</taxon>
        <taxon>Araneidae</taxon>
        <taxon>Araneus</taxon>
    </lineage>
</organism>
<gene>
    <name evidence="1" type="ORF">AVEN_245250_1</name>
</gene>
<dbReference type="PANTHER" id="PTHR46409">
    <property type="entry name" value="HTH PSQ-TYPE DOMAIN-CONTAINING PROTEIN"/>
    <property type="match status" value="1"/>
</dbReference>
<evidence type="ECO:0000313" key="2">
    <source>
        <dbReference type="Proteomes" id="UP000499080"/>
    </source>
</evidence>
<dbReference type="PANTHER" id="PTHR46409:SF1">
    <property type="entry name" value="HTH PSQ-TYPE DOMAIN-CONTAINING PROTEIN"/>
    <property type="match status" value="1"/>
</dbReference>
<dbReference type="AlphaFoldDB" id="A0A4Y2EC82"/>
<sequence>MRTDLSENCRRCDITSLPVNEIYVVCSSNVNSRDNESTNTITVWANFPYLDNSPNCIAKSMFSGASKFVIPAVNFGAADYVDLTLTGKIFMSHHLQFSELLKMIQDDVPMDGWDFIKFPSHTKAVARIVKLVTEASRKRVEPQNRVVFIRAALESRNQMSQFESKRDYKK</sequence>